<feature type="region of interest" description="Disordered" evidence="1">
    <location>
        <begin position="1"/>
        <end position="39"/>
    </location>
</feature>
<evidence type="ECO:0000256" key="2">
    <source>
        <dbReference type="SAM" id="Phobius"/>
    </source>
</evidence>
<feature type="transmembrane region" description="Helical" evidence="2">
    <location>
        <begin position="77"/>
        <end position="100"/>
    </location>
</feature>
<keyword evidence="2" id="KW-0812">Transmembrane</keyword>
<organism evidence="3 4">
    <name type="scientific">Herbidospora solisilvae</name>
    <dbReference type="NCBI Taxonomy" id="2696284"/>
    <lineage>
        <taxon>Bacteria</taxon>
        <taxon>Bacillati</taxon>
        <taxon>Actinomycetota</taxon>
        <taxon>Actinomycetes</taxon>
        <taxon>Streptosporangiales</taxon>
        <taxon>Streptosporangiaceae</taxon>
        <taxon>Herbidospora</taxon>
    </lineage>
</organism>
<gene>
    <name evidence="3" type="ORF">GT755_20695</name>
</gene>
<dbReference type="AlphaFoldDB" id="A0A7C9NIQ3"/>
<reference evidence="3 4" key="1">
    <citation type="submission" date="2020-01" db="EMBL/GenBank/DDBJ databases">
        <title>Herbidospora sp. NEAU-GS84 nov., a novel actinomycete isolated from soil.</title>
        <authorList>
            <person name="Han L."/>
        </authorList>
    </citation>
    <scope>NUCLEOTIDE SEQUENCE [LARGE SCALE GENOMIC DNA]</scope>
    <source>
        <strain evidence="3 4">NEAU-GS84</strain>
    </source>
</reference>
<keyword evidence="2" id="KW-1133">Transmembrane helix</keyword>
<dbReference type="Proteomes" id="UP000479526">
    <property type="component" value="Unassembled WGS sequence"/>
</dbReference>
<name>A0A7C9NIQ3_9ACTN</name>
<proteinExistence type="predicted"/>
<evidence type="ECO:0000256" key="1">
    <source>
        <dbReference type="SAM" id="MobiDB-lite"/>
    </source>
</evidence>
<dbReference type="RefSeq" id="WP_161481321.1">
    <property type="nucleotide sequence ID" value="NZ_WXEW01000006.1"/>
</dbReference>
<accession>A0A7C9NIQ3</accession>
<sequence>MGASPSSADRHGSGSPEAGAPRAGSFASPPPPRYRFGGPAAAKTAPAGYAFGPGGAGWDAPGWRTVSASGPAPRRRFGVVALLAAGLVGVILGALLVVAVDQPWRDERPPFGVVVDQPGPRQNLPRFCERTDTGFRCEFPRS</sequence>
<keyword evidence="4" id="KW-1185">Reference proteome</keyword>
<dbReference type="EMBL" id="WXEW01000006">
    <property type="protein sequence ID" value="NAS24098.1"/>
    <property type="molecule type" value="Genomic_DNA"/>
</dbReference>
<protein>
    <submittedName>
        <fullName evidence="3">Uncharacterized protein</fullName>
    </submittedName>
</protein>
<keyword evidence="2" id="KW-0472">Membrane</keyword>
<evidence type="ECO:0000313" key="3">
    <source>
        <dbReference type="EMBL" id="NAS24098.1"/>
    </source>
</evidence>
<comment type="caution">
    <text evidence="3">The sequence shown here is derived from an EMBL/GenBank/DDBJ whole genome shotgun (WGS) entry which is preliminary data.</text>
</comment>
<evidence type="ECO:0000313" key="4">
    <source>
        <dbReference type="Proteomes" id="UP000479526"/>
    </source>
</evidence>